<proteinExistence type="predicted"/>
<dbReference type="VEuPathDB" id="MicrosporidiaDB:AEWQ_110100"/>
<sequence>MRILGIAGIIGLLGGMRGAIPVHPESDVSSQSGGERTEGRAYSNIKSSAKRVSRIMKYVCGPEVADFIRECSEREAGGEVEEMCQRLGLEYLELGRKIAEFGEAAGNSACSFEVRKRLAIEVVERSLKVNELLMRIDMELGFCEEDLKSIDEVCKHCRNQVGRELRFRSYDGRVRNLDVICY</sequence>
<name>M1KMQ6_ENCCN</name>
<feature type="chain" id="PRO_5004015366" evidence="1">
    <location>
        <begin position="19"/>
        <end position="182"/>
    </location>
</feature>
<dbReference type="EMBL" id="KC513628">
    <property type="protein sequence ID" value="AGE96626.1"/>
    <property type="molecule type" value="Genomic_DNA"/>
</dbReference>
<keyword evidence="1" id="KW-0732">Signal</keyword>
<feature type="signal peptide" evidence="1">
    <location>
        <begin position="1"/>
        <end position="18"/>
    </location>
</feature>
<dbReference type="VEuPathDB" id="MicrosporidiaDB:M970_110100"/>
<dbReference type="AlphaFoldDB" id="M1KMQ6"/>
<accession>M1KMQ6</accession>
<evidence type="ECO:0000313" key="2">
    <source>
        <dbReference type="EMBL" id="AGE96626.1"/>
    </source>
</evidence>
<protein>
    <submittedName>
        <fullName evidence="2">Uncharacterized protein</fullName>
    </submittedName>
</protein>
<dbReference type="VEuPathDB" id="MicrosporidiaDB:AEWR_110100"/>
<dbReference type="VEuPathDB" id="MicrosporidiaDB:ECU05_1580"/>
<organism evidence="2">
    <name type="scientific">Encephalitozoon cuniculi</name>
    <name type="common">Microsporidian parasite</name>
    <dbReference type="NCBI Taxonomy" id="6035"/>
    <lineage>
        <taxon>Eukaryota</taxon>
        <taxon>Fungi</taxon>
        <taxon>Fungi incertae sedis</taxon>
        <taxon>Microsporidia</taxon>
        <taxon>Unikaryonidae</taxon>
        <taxon>Encephalitozoon</taxon>
    </lineage>
</organism>
<reference evidence="2" key="1">
    <citation type="journal article" date="2013" name="Eukaryot. Cell">
        <title>Extremely Reduced Levels of Heterozygosity in the Vertebrate Pathogen Encephalitozoon cuniculi.</title>
        <authorList>
            <person name="Selman M."/>
            <person name="Sak B."/>
            <person name="Kvac M."/>
            <person name="Farinelli L."/>
            <person name="Weiss L.M."/>
            <person name="Corradi N."/>
        </authorList>
    </citation>
    <scope>NUCLEOTIDE SEQUENCE</scope>
</reference>
<evidence type="ECO:0000256" key="1">
    <source>
        <dbReference type="SAM" id="SignalP"/>
    </source>
</evidence>
<dbReference type="VEuPathDB" id="MicrosporidiaDB:AEWD_110100"/>
<gene>
    <name evidence="2" type="ORF">ECU11_0150</name>
</gene>